<comment type="cofactor">
    <cofactor evidence="4">
        <name>(R)-lipoate</name>
        <dbReference type="ChEBI" id="CHEBI:83088"/>
    </cofactor>
</comment>
<organism evidence="8 9">
    <name type="scientific">Stylonychia lemnae</name>
    <name type="common">Ciliate</name>
    <dbReference type="NCBI Taxonomy" id="5949"/>
    <lineage>
        <taxon>Eukaryota</taxon>
        <taxon>Sar</taxon>
        <taxon>Alveolata</taxon>
        <taxon>Ciliophora</taxon>
        <taxon>Intramacronucleata</taxon>
        <taxon>Spirotrichea</taxon>
        <taxon>Stichotrichia</taxon>
        <taxon>Sporadotrichida</taxon>
        <taxon>Oxytrichidae</taxon>
        <taxon>Stylonychinae</taxon>
        <taxon>Stylonychia</taxon>
    </lineage>
</organism>
<keyword evidence="8" id="KW-0670">Pyruvate</keyword>
<feature type="compositionally biased region" description="Basic and acidic residues" evidence="5">
    <location>
        <begin position="138"/>
        <end position="152"/>
    </location>
</feature>
<evidence type="ECO:0000256" key="4">
    <source>
        <dbReference type="RuleBase" id="RU003423"/>
    </source>
</evidence>
<gene>
    <name evidence="8" type="primary">Contig710.g785</name>
    <name evidence="8" type="ORF">STYLEM_3568</name>
</gene>
<feature type="domain" description="Peripheral subunit-binding (PSBD)" evidence="7">
    <location>
        <begin position="166"/>
        <end position="203"/>
    </location>
</feature>
<dbReference type="SUPFAM" id="SSF47005">
    <property type="entry name" value="Peripheral subunit-binding domain of 2-oxo acid dehydrogenase complex"/>
    <property type="match status" value="1"/>
</dbReference>
<dbReference type="EC" id="2.3.1.-" evidence="4"/>
<dbReference type="CDD" id="cd06849">
    <property type="entry name" value="lipoyl_domain"/>
    <property type="match status" value="1"/>
</dbReference>
<dbReference type="Gene3D" id="3.30.559.10">
    <property type="entry name" value="Chloramphenicol acetyltransferase-like domain"/>
    <property type="match status" value="1"/>
</dbReference>
<dbReference type="InterPro" id="IPR003016">
    <property type="entry name" value="2-oxoA_DH_lipoyl-BS"/>
</dbReference>
<keyword evidence="9" id="KW-1185">Reference proteome</keyword>
<dbReference type="InterPro" id="IPR001078">
    <property type="entry name" value="2-oxoacid_DH_actylTfrase"/>
</dbReference>
<dbReference type="SUPFAM" id="SSF52777">
    <property type="entry name" value="CoA-dependent acyltransferases"/>
    <property type="match status" value="1"/>
</dbReference>
<dbReference type="InterPro" id="IPR000089">
    <property type="entry name" value="Biotin_lipoyl"/>
</dbReference>
<evidence type="ECO:0000313" key="8">
    <source>
        <dbReference type="EMBL" id="CDW74588.1"/>
    </source>
</evidence>
<evidence type="ECO:0000259" key="7">
    <source>
        <dbReference type="PROSITE" id="PS51826"/>
    </source>
</evidence>
<dbReference type="Gene3D" id="2.40.50.100">
    <property type="match status" value="1"/>
</dbReference>
<evidence type="ECO:0000256" key="3">
    <source>
        <dbReference type="ARBA" id="ARBA00022946"/>
    </source>
</evidence>
<proteinExistence type="inferred from homology"/>
<dbReference type="InterPro" id="IPR045257">
    <property type="entry name" value="E2/Pdx1"/>
</dbReference>
<protein>
    <recommendedName>
        <fullName evidence="4">Dihydrolipoamide acetyltransferase component of pyruvate dehydrogenase complex</fullName>
        <ecNumber evidence="4">2.3.1.-</ecNumber>
    </recommendedName>
</protein>
<keyword evidence="4 8" id="KW-0808">Transferase</keyword>
<dbReference type="PROSITE" id="PS50968">
    <property type="entry name" value="BIOTINYL_LIPOYL"/>
    <property type="match status" value="1"/>
</dbReference>
<accession>A0A077ZZD9</accession>
<dbReference type="GO" id="GO:0006086">
    <property type="term" value="P:pyruvate decarboxylation to acetyl-CoA"/>
    <property type="evidence" value="ECO:0007669"/>
    <property type="project" value="InterPro"/>
</dbReference>
<evidence type="ECO:0000259" key="6">
    <source>
        <dbReference type="PROSITE" id="PS50968"/>
    </source>
</evidence>
<dbReference type="SUPFAM" id="SSF51230">
    <property type="entry name" value="Single hybrid motif"/>
    <property type="match status" value="1"/>
</dbReference>
<dbReference type="InterPro" id="IPR004167">
    <property type="entry name" value="PSBD"/>
</dbReference>
<dbReference type="AlphaFoldDB" id="A0A077ZZD9"/>
<dbReference type="InterPro" id="IPR011053">
    <property type="entry name" value="Single_hybrid_motif"/>
</dbReference>
<dbReference type="Pfam" id="PF02817">
    <property type="entry name" value="E3_binding"/>
    <property type="match status" value="1"/>
</dbReference>
<dbReference type="InParanoid" id="A0A077ZZD9"/>
<evidence type="ECO:0000313" key="9">
    <source>
        <dbReference type="Proteomes" id="UP000039865"/>
    </source>
</evidence>
<dbReference type="PROSITE" id="PS00189">
    <property type="entry name" value="LIPOYL"/>
    <property type="match status" value="1"/>
</dbReference>
<sequence>MFTLNKQNQQFNQLLREQIRSFASQDLPNHIKLEMPNLSPTMEKGNIAKWMKKEGDQIKPGDILASIETDKATVDFEMQEDGYIAKLLYPEGAKDVKLGQVVAIIVENKDDVSKFSSYSGEAKPLPTQPKVEAPAETQQDKRACPVTRERPSSDPNQALSGAPRVKASPIAQNLASQTGVNIKDIKGSGPNDRIIKADVIDAKKQTQKQVVANEYIDNSNNEERRQILTYSKQNIPHYYVTIQVQLDNLMKLRTQLNKFAKNKLTLSHLVYKASVLAALKVPATNSQWQGDFIRYYKNVNLGVAVQTDDGYQIPVVRDANKKGLDQIAAELVDLTKRAKEGKLTQEDVQGATFTVSNLGMFGVENFQTIVLPPQACILAVGAAQKKVLVSENKDIKYEQALTSLLYINNRVGHVLNVTLSSDHRVVDGALAAQFGQEFKKYIENPETLLL</sequence>
<dbReference type="Pfam" id="PF00364">
    <property type="entry name" value="Biotin_lipoyl"/>
    <property type="match status" value="1"/>
</dbReference>
<dbReference type="PROSITE" id="PS51826">
    <property type="entry name" value="PSBD"/>
    <property type="match status" value="1"/>
</dbReference>
<dbReference type="InterPro" id="IPR023213">
    <property type="entry name" value="CAT-like_dom_sf"/>
</dbReference>
<dbReference type="InterPro" id="IPR036625">
    <property type="entry name" value="E3-bd_dom_sf"/>
</dbReference>
<dbReference type="GO" id="GO:0045254">
    <property type="term" value="C:pyruvate dehydrogenase complex"/>
    <property type="evidence" value="ECO:0007669"/>
    <property type="project" value="InterPro"/>
</dbReference>
<dbReference type="Gene3D" id="4.10.320.10">
    <property type="entry name" value="E3-binding domain"/>
    <property type="match status" value="1"/>
</dbReference>
<comment type="similarity">
    <text evidence="1 4">Belongs to the 2-oxoacid dehydrogenase family.</text>
</comment>
<dbReference type="PANTHER" id="PTHR23151">
    <property type="entry name" value="DIHYDROLIPOAMIDE ACETYL/SUCCINYL-TRANSFERASE-RELATED"/>
    <property type="match status" value="1"/>
</dbReference>
<dbReference type="EMBL" id="CCKQ01003472">
    <property type="protein sequence ID" value="CDW74588.1"/>
    <property type="molecule type" value="Genomic_DNA"/>
</dbReference>
<feature type="region of interest" description="Disordered" evidence="5">
    <location>
        <begin position="116"/>
        <end position="164"/>
    </location>
</feature>
<dbReference type="FunFam" id="2.40.50.100:FF:000010">
    <property type="entry name" value="Acetyltransferase component of pyruvate dehydrogenase complex"/>
    <property type="match status" value="1"/>
</dbReference>
<feature type="domain" description="Lipoyl-binding" evidence="6">
    <location>
        <begin position="30"/>
        <end position="106"/>
    </location>
</feature>
<name>A0A077ZZD9_STYLE</name>
<keyword evidence="2 4" id="KW-0450">Lipoyl</keyword>
<reference evidence="8 9" key="1">
    <citation type="submission" date="2014-06" db="EMBL/GenBank/DDBJ databases">
        <authorList>
            <person name="Swart Estienne"/>
        </authorList>
    </citation>
    <scope>NUCLEOTIDE SEQUENCE [LARGE SCALE GENOMIC DNA]</scope>
    <source>
        <strain evidence="8 9">130c</strain>
    </source>
</reference>
<dbReference type="GO" id="GO:0004742">
    <property type="term" value="F:dihydrolipoyllysine-residue acetyltransferase activity"/>
    <property type="evidence" value="ECO:0007669"/>
    <property type="project" value="TreeGrafter"/>
</dbReference>
<evidence type="ECO:0000256" key="5">
    <source>
        <dbReference type="SAM" id="MobiDB-lite"/>
    </source>
</evidence>
<dbReference type="Proteomes" id="UP000039865">
    <property type="component" value="Unassembled WGS sequence"/>
</dbReference>
<keyword evidence="3" id="KW-0809">Transit peptide</keyword>
<keyword evidence="4" id="KW-0012">Acyltransferase</keyword>
<dbReference type="Pfam" id="PF00198">
    <property type="entry name" value="2-oxoacid_dh"/>
    <property type="match status" value="1"/>
</dbReference>
<evidence type="ECO:0000256" key="1">
    <source>
        <dbReference type="ARBA" id="ARBA00007317"/>
    </source>
</evidence>
<evidence type="ECO:0000256" key="2">
    <source>
        <dbReference type="ARBA" id="ARBA00022823"/>
    </source>
</evidence>
<dbReference type="PANTHER" id="PTHR23151:SF90">
    <property type="entry name" value="DIHYDROLIPOYLLYSINE-RESIDUE ACETYLTRANSFERASE COMPONENT OF PYRUVATE DEHYDROGENASE COMPLEX, MITOCHONDRIAL-RELATED"/>
    <property type="match status" value="1"/>
</dbReference>
<dbReference type="OMA" id="TIKQKPW"/>
<dbReference type="OrthoDB" id="5391403at2759"/>